<reference evidence="6 7" key="1">
    <citation type="submission" date="2019-01" db="EMBL/GenBank/DDBJ databases">
        <title>Nocardioides guangzhouensis sp. nov., an actinobacterium isolated from soil.</title>
        <authorList>
            <person name="Fu Y."/>
            <person name="Cai Y."/>
            <person name="Lin Z."/>
            <person name="Chen P."/>
        </authorList>
    </citation>
    <scope>NUCLEOTIDE SEQUENCE [LARGE SCALE GENOMIC DNA]</scope>
    <source>
        <strain evidence="6 7">130</strain>
    </source>
</reference>
<dbReference type="InterPro" id="IPR050109">
    <property type="entry name" value="HTH-type_TetR-like_transc_reg"/>
</dbReference>
<keyword evidence="3" id="KW-0804">Transcription</keyword>
<dbReference type="InterPro" id="IPR009057">
    <property type="entry name" value="Homeodomain-like_sf"/>
</dbReference>
<keyword evidence="7" id="KW-1185">Reference proteome</keyword>
<feature type="DNA-binding region" description="H-T-H motif" evidence="4">
    <location>
        <begin position="37"/>
        <end position="56"/>
    </location>
</feature>
<dbReference type="InterPro" id="IPR025996">
    <property type="entry name" value="MT1864/Rv1816-like_C"/>
</dbReference>
<evidence type="ECO:0000256" key="1">
    <source>
        <dbReference type="ARBA" id="ARBA00023015"/>
    </source>
</evidence>
<dbReference type="PANTHER" id="PTHR30055:SF243">
    <property type="entry name" value="HTH-TYPE TRANSCRIPTIONAL REGULATOR RV1816"/>
    <property type="match status" value="1"/>
</dbReference>
<dbReference type="InterPro" id="IPR001647">
    <property type="entry name" value="HTH_TetR"/>
</dbReference>
<proteinExistence type="predicted"/>
<dbReference type="AlphaFoldDB" id="A0A4Q4ZL29"/>
<gene>
    <name evidence="6" type="ORF">EKO23_01255</name>
</gene>
<evidence type="ECO:0000256" key="2">
    <source>
        <dbReference type="ARBA" id="ARBA00023125"/>
    </source>
</evidence>
<evidence type="ECO:0000259" key="5">
    <source>
        <dbReference type="PROSITE" id="PS50977"/>
    </source>
</evidence>
<accession>A0A4Q4ZL29</accession>
<dbReference type="PRINTS" id="PR00455">
    <property type="entry name" value="HTHTETR"/>
</dbReference>
<dbReference type="Pfam" id="PF13305">
    <property type="entry name" value="TetR_C_33"/>
    <property type="match status" value="1"/>
</dbReference>
<keyword evidence="1" id="KW-0805">Transcription regulation</keyword>
<evidence type="ECO:0000256" key="4">
    <source>
        <dbReference type="PROSITE-ProRule" id="PRU00335"/>
    </source>
</evidence>
<dbReference type="OrthoDB" id="3210322at2"/>
<protein>
    <submittedName>
        <fullName evidence="6">TetR/AcrR family transcriptional regulator</fullName>
    </submittedName>
</protein>
<dbReference type="PROSITE" id="PS50977">
    <property type="entry name" value="HTH_TETR_2"/>
    <property type="match status" value="1"/>
</dbReference>
<keyword evidence="2 4" id="KW-0238">DNA-binding</keyword>
<dbReference type="GO" id="GO:0000976">
    <property type="term" value="F:transcription cis-regulatory region binding"/>
    <property type="evidence" value="ECO:0007669"/>
    <property type="project" value="TreeGrafter"/>
</dbReference>
<feature type="domain" description="HTH tetR-type" evidence="5">
    <location>
        <begin position="14"/>
        <end position="74"/>
    </location>
</feature>
<dbReference type="EMBL" id="SDKM01000001">
    <property type="protein sequence ID" value="RYP89082.1"/>
    <property type="molecule type" value="Genomic_DNA"/>
</dbReference>
<evidence type="ECO:0000256" key="3">
    <source>
        <dbReference type="ARBA" id="ARBA00023163"/>
    </source>
</evidence>
<dbReference type="Proteomes" id="UP000295198">
    <property type="component" value="Unassembled WGS sequence"/>
</dbReference>
<dbReference type="Gene3D" id="1.10.357.10">
    <property type="entry name" value="Tetracycline Repressor, domain 2"/>
    <property type="match status" value="1"/>
</dbReference>
<organism evidence="6 7">
    <name type="scientific">Nocardioides guangzhouensis</name>
    <dbReference type="NCBI Taxonomy" id="2497878"/>
    <lineage>
        <taxon>Bacteria</taxon>
        <taxon>Bacillati</taxon>
        <taxon>Actinomycetota</taxon>
        <taxon>Actinomycetes</taxon>
        <taxon>Propionibacteriales</taxon>
        <taxon>Nocardioidaceae</taxon>
        <taxon>Nocardioides</taxon>
    </lineage>
</organism>
<evidence type="ECO:0000313" key="7">
    <source>
        <dbReference type="Proteomes" id="UP000295198"/>
    </source>
</evidence>
<name>A0A4Q4ZL29_9ACTN</name>
<dbReference type="SUPFAM" id="SSF48498">
    <property type="entry name" value="Tetracyclin repressor-like, C-terminal domain"/>
    <property type="match status" value="1"/>
</dbReference>
<evidence type="ECO:0000313" key="6">
    <source>
        <dbReference type="EMBL" id="RYP89082.1"/>
    </source>
</evidence>
<sequence length="238" mass="25668">MAEPAVSRRERARAATIAEIKEAALGLMAESGATDVRFTDIARIMGMTPPAMYRYYADRDELLEDLITDSYEHLGDSVADARDALDPDDIPGRWHAVAAAYRSWARKESHRFALIFGQPVPGFVASEDGPTTEAAKRAMSQLSALFVAAAHAGILEEPLVTEAPAAVAECAHEKHPELDGIVPAESFQAMLQAWASLHGFVCLEAYGHLDWLGDEARDALFRSHVAMIARAAGIPAAG</sequence>
<comment type="caution">
    <text evidence="6">The sequence shown here is derived from an EMBL/GenBank/DDBJ whole genome shotgun (WGS) entry which is preliminary data.</text>
</comment>
<dbReference type="PANTHER" id="PTHR30055">
    <property type="entry name" value="HTH-TYPE TRANSCRIPTIONAL REGULATOR RUTR"/>
    <property type="match status" value="1"/>
</dbReference>
<dbReference type="SUPFAM" id="SSF46689">
    <property type="entry name" value="Homeodomain-like"/>
    <property type="match status" value="1"/>
</dbReference>
<dbReference type="RefSeq" id="WP_134713229.1">
    <property type="nucleotide sequence ID" value="NZ_SDKM01000001.1"/>
</dbReference>
<dbReference type="GO" id="GO:0003700">
    <property type="term" value="F:DNA-binding transcription factor activity"/>
    <property type="evidence" value="ECO:0007669"/>
    <property type="project" value="TreeGrafter"/>
</dbReference>
<dbReference type="Pfam" id="PF00440">
    <property type="entry name" value="TetR_N"/>
    <property type="match status" value="1"/>
</dbReference>
<dbReference type="InterPro" id="IPR036271">
    <property type="entry name" value="Tet_transcr_reg_TetR-rel_C_sf"/>
</dbReference>